<dbReference type="GO" id="GO:0008408">
    <property type="term" value="F:3'-5' exonuclease activity"/>
    <property type="evidence" value="ECO:0007669"/>
    <property type="project" value="InterPro"/>
</dbReference>
<reference evidence="3 4" key="1">
    <citation type="submission" date="2018-09" db="EMBL/GenBank/DDBJ databases">
        <title>Genomic investigation of the strawberry pathogen Phytophthora fragariae indicates pathogenicity is determined by transcriptional variation in three key races.</title>
        <authorList>
            <person name="Adams T.M."/>
            <person name="Armitage A.D."/>
            <person name="Sobczyk M.K."/>
            <person name="Bates H.J."/>
            <person name="Dunwell J.M."/>
            <person name="Nellist C.F."/>
            <person name="Harrison R.J."/>
        </authorList>
    </citation>
    <scope>NUCLEOTIDE SEQUENCE [LARGE SCALE GENOMIC DNA]</scope>
    <source>
        <strain evidence="3 4">NOV-77</strain>
    </source>
</reference>
<dbReference type="SUPFAM" id="SSF53098">
    <property type="entry name" value="Ribonuclease H-like"/>
    <property type="match status" value="1"/>
</dbReference>
<dbReference type="EMBL" id="QXFY01003758">
    <property type="protein sequence ID" value="KAE9282337.1"/>
    <property type="molecule type" value="Genomic_DNA"/>
</dbReference>
<dbReference type="PANTHER" id="PTHR47765:SF2">
    <property type="entry name" value="EXONUCLEASE MUT-7 HOMOLOG"/>
    <property type="match status" value="1"/>
</dbReference>
<feature type="compositionally biased region" description="Basic residues" evidence="1">
    <location>
        <begin position="420"/>
        <end position="431"/>
    </location>
</feature>
<dbReference type="InterPro" id="IPR052408">
    <property type="entry name" value="Exonuclease_MUT-7-like"/>
</dbReference>
<gene>
    <name evidence="3" type="ORF">PF008_g27664</name>
</gene>
<name>A0A6G0QDH4_9STRA</name>
<dbReference type="Pfam" id="PF01612">
    <property type="entry name" value="DNA_pol_A_exo1"/>
    <property type="match status" value="1"/>
</dbReference>
<feature type="compositionally biased region" description="Polar residues" evidence="1">
    <location>
        <begin position="321"/>
        <end position="332"/>
    </location>
</feature>
<sequence length="483" mass="54231">MATNLNRFRYNGQPPSTNETSPQYVIDQARVPIHFVATKKDFSYCAGRLLSAQLMGFDTETRPNFGRTRGPNPCALLQIAVRDTSHKEEVFVIDLRRLPATVYNSTLTSVFLSKKIVKFGQSFFQDLQELAQSYPQASCFTVCKSVVEVNDLSIALTGAHNPLSLQKLVFFYLHRKLAKTQQMSNWERRPLTASQLHYAAADALVLIHLYDELLKRMNKEQQGEKRFQLSDVTNVLDVNLPRTPKCAFCFEVFETALELKKHRKICDVDVHILVICAVCEGKKLVTEKAMEQHVKHCGVDEETAEPVVHVKRMRSLLMESRGSSSKLQQPSSGKKRRLGASDSADSTIKAAAETNIAVSNADTARQTAKRRRRALQKARIREEKRAKLEAAESKSKTEGERVGATNAAGSHQDEKERRTTRSVKTRKKKTIQKAASETAPQKTEPPSCRDQAYKKRKMSMESSLLASDAMWSQISSDCSTSSA</sequence>
<dbReference type="InterPro" id="IPR012337">
    <property type="entry name" value="RNaseH-like_sf"/>
</dbReference>
<evidence type="ECO:0000256" key="1">
    <source>
        <dbReference type="SAM" id="MobiDB-lite"/>
    </source>
</evidence>
<proteinExistence type="predicted"/>
<dbReference type="AlphaFoldDB" id="A0A6G0QDH4"/>
<accession>A0A6G0QDH4</accession>
<feature type="region of interest" description="Disordered" evidence="1">
    <location>
        <begin position="361"/>
        <end position="463"/>
    </location>
</feature>
<feature type="compositionally biased region" description="Basic residues" evidence="1">
    <location>
        <begin position="367"/>
        <end position="378"/>
    </location>
</feature>
<dbReference type="GO" id="GO:0006139">
    <property type="term" value="P:nucleobase-containing compound metabolic process"/>
    <property type="evidence" value="ECO:0007669"/>
    <property type="project" value="InterPro"/>
</dbReference>
<evidence type="ECO:0000313" key="4">
    <source>
        <dbReference type="Proteomes" id="UP000486351"/>
    </source>
</evidence>
<organism evidence="3 4">
    <name type="scientific">Phytophthora fragariae</name>
    <dbReference type="NCBI Taxonomy" id="53985"/>
    <lineage>
        <taxon>Eukaryota</taxon>
        <taxon>Sar</taxon>
        <taxon>Stramenopiles</taxon>
        <taxon>Oomycota</taxon>
        <taxon>Peronosporomycetes</taxon>
        <taxon>Peronosporales</taxon>
        <taxon>Peronosporaceae</taxon>
        <taxon>Phytophthora</taxon>
    </lineage>
</organism>
<dbReference type="InterPro" id="IPR036397">
    <property type="entry name" value="RNaseH_sf"/>
</dbReference>
<evidence type="ECO:0000313" key="3">
    <source>
        <dbReference type="EMBL" id="KAE9282337.1"/>
    </source>
</evidence>
<dbReference type="GO" id="GO:0003676">
    <property type="term" value="F:nucleic acid binding"/>
    <property type="evidence" value="ECO:0007669"/>
    <property type="project" value="InterPro"/>
</dbReference>
<dbReference type="PANTHER" id="PTHR47765">
    <property type="entry name" value="3'-5' EXONUCLEASE DOMAIN-CONTAINING PROTEIN"/>
    <property type="match status" value="1"/>
</dbReference>
<dbReference type="InterPro" id="IPR002562">
    <property type="entry name" value="3'-5'_exonuclease_dom"/>
</dbReference>
<feature type="domain" description="3'-5' exonuclease" evidence="2">
    <location>
        <begin position="33"/>
        <end position="218"/>
    </location>
</feature>
<dbReference type="SMART" id="SM00474">
    <property type="entry name" value="35EXOc"/>
    <property type="match status" value="1"/>
</dbReference>
<dbReference type="Gene3D" id="3.30.420.10">
    <property type="entry name" value="Ribonuclease H-like superfamily/Ribonuclease H"/>
    <property type="match status" value="1"/>
</dbReference>
<evidence type="ECO:0000259" key="2">
    <source>
        <dbReference type="SMART" id="SM00474"/>
    </source>
</evidence>
<dbReference type="Proteomes" id="UP000486351">
    <property type="component" value="Unassembled WGS sequence"/>
</dbReference>
<comment type="caution">
    <text evidence="3">The sequence shown here is derived from an EMBL/GenBank/DDBJ whole genome shotgun (WGS) entry which is preliminary data.</text>
</comment>
<feature type="compositionally biased region" description="Basic and acidic residues" evidence="1">
    <location>
        <begin position="379"/>
        <end position="401"/>
    </location>
</feature>
<protein>
    <recommendedName>
        <fullName evidence="2">3'-5' exonuclease domain-containing protein</fullName>
    </recommendedName>
</protein>
<feature type="region of interest" description="Disordered" evidence="1">
    <location>
        <begin position="1"/>
        <end position="21"/>
    </location>
</feature>
<feature type="region of interest" description="Disordered" evidence="1">
    <location>
        <begin position="318"/>
        <end position="346"/>
    </location>
</feature>